<protein>
    <submittedName>
        <fullName evidence="2">Uncharacterized protein</fullName>
    </submittedName>
</protein>
<gene>
    <name evidence="2" type="primary">ORF26510</name>
</gene>
<reference evidence="2" key="1">
    <citation type="submission" date="2014-12" db="EMBL/GenBank/DDBJ databases">
        <title>Insight into the proteome of Arion vulgaris.</title>
        <authorList>
            <person name="Aradska J."/>
            <person name="Bulat T."/>
            <person name="Smidak R."/>
            <person name="Sarate P."/>
            <person name="Gangsoo J."/>
            <person name="Sialana F."/>
            <person name="Bilban M."/>
            <person name="Lubec G."/>
        </authorList>
    </citation>
    <scope>NUCLEOTIDE SEQUENCE</scope>
    <source>
        <tissue evidence="2">Skin</tissue>
    </source>
</reference>
<organism evidence="2">
    <name type="scientific">Arion vulgaris</name>
    <dbReference type="NCBI Taxonomy" id="1028688"/>
    <lineage>
        <taxon>Eukaryota</taxon>
        <taxon>Metazoa</taxon>
        <taxon>Spiralia</taxon>
        <taxon>Lophotrochozoa</taxon>
        <taxon>Mollusca</taxon>
        <taxon>Gastropoda</taxon>
        <taxon>Heterobranchia</taxon>
        <taxon>Euthyneura</taxon>
        <taxon>Panpulmonata</taxon>
        <taxon>Eupulmonata</taxon>
        <taxon>Stylommatophora</taxon>
        <taxon>Helicina</taxon>
        <taxon>Arionoidea</taxon>
        <taxon>Arionidae</taxon>
        <taxon>Arion</taxon>
    </lineage>
</organism>
<evidence type="ECO:0000313" key="2">
    <source>
        <dbReference type="EMBL" id="CEK55987.1"/>
    </source>
</evidence>
<proteinExistence type="predicted"/>
<name>A0A0B6YIH3_9EUPU</name>
<accession>A0A0B6YIH3</accession>
<feature type="non-terminal residue" evidence="2">
    <location>
        <position position="79"/>
    </location>
</feature>
<feature type="compositionally biased region" description="Acidic residues" evidence="1">
    <location>
        <begin position="19"/>
        <end position="30"/>
    </location>
</feature>
<feature type="region of interest" description="Disordered" evidence="1">
    <location>
        <begin position="1"/>
        <end position="44"/>
    </location>
</feature>
<feature type="compositionally biased region" description="Polar residues" evidence="1">
    <location>
        <begin position="1"/>
        <end position="10"/>
    </location>
</feature>
<sequence length="79" mass="9065">EVKVNIITNTSSEVSGDVENVEEEEPEDKEDTCMDPPTPEPTEWEDFNEEDEVVNLRAYNILGGIYHFNLLQLPPQPKF</sequence>
<dbReference type="EMBL" id="HACG01009122">
    <property type="protein sequence ID" value="CEK55987.1"/>
    <property type="molecule type" value="Transcribed_RNA"/>
</dbReference>
<evidence type="ECO:0000256" key="1">
    <source>
        <dbReference type="SAM" id="MobiDB-lite"/>
    </source>
</evidence>
<feature type="non-terminal residue" evidence="2">
    <location>
        <position position="1"/>
    </location>
</feature>
<dbReference type="AlphaFoldDB" id="A0A0B6YIH3"/>